<keyword evidence="10" id="KW-1185">Reference proteome</keyword>
<dbReference type="InterPro" id="IPR016162">
    <property type="entry name" value="Ald_DH_N"/>
</dbReference>
<evidence type="ECO:0000256" key="5">
    <source>
        <dbReference type="ARBA" id="ARBA00023002"/>
    </source>
</evidence>
<dbReference type="InterPro" id="IPR020593">
    <property type="entry name" value="G-glutamylP_reductase_CS"/>
</dbReference>
<dbReference type="Gene3D" id="3.40.605.10">
    <property type="entry name" value="Aldehyde Dehydrogenase, Chain A, domain 1"/>
    <property type="match status" value="1"/>
</dbReference>
<gene>
    <name evidence="7" type="primary">proA</name>
    <name evidence="9" type="ORF">EYS42_10975</name>
</gene>
<comment type="similarity">
    <text evidence="7">Belongs to the gamma-glutamyl phosphate reductase family.</text>
</comment>
<keyword evidence="5 7" id="KW-0560">Oxidoreductase</keyword>
<dbReference type="InterPro" id="IPR016163">
    <property type="entry name" value="Ald_DH_C"/>
</dbReference>
<dbReference type="NCBIfam" id="NF001221">
    <property type="entry name" value="PRK00197.1"/>
    <property type="match status" value="1"/>
</dbReference>
<dbReference type="GO" id="GO:0050661">
    <property type="term" value="F:NADP binding"/>
    <property type="evidence" value="ECO:0007669"/>
    <property type="project" value="InterPro"/>
</dbReference>
<evidence type="ECO:0000313" key="9">
    <source>
        <dbReference type="EMBL" id="TBO30213.1"/>
    </source>
</evidence>
<dbReference type="PROSITE" id="PS01223">
    <property type="entry name" value="PROA"/>
    <property type="match status" value="1"/>
</dbReference>
<comment type="catalytic activity">
    <reaction evidence="6 7">
        <text>L-glutamate 5-semialdehyde + phosphate + NADP(+) = L-glutamyl 5-phosphate + NADPH + H(+)</text>
        <dbReference type="Rhea" id="RHEA:19541"/>
        <dbReference type="ChEBI" id="CHEBI:15378"/>
        <dbReference type="ChEBI" id="CHEBI:43474"/>
        <dbReference type="ChEBI" id="CHEBI:57783"/>
        <dbReference type="ChEBI" id="CHEBI:58066"/>
        <dbReference type="ChEBI" id="CHEBI:58274"/>
        <dbReference type="ChEBI" id="CHEBI:58349"/>
        <dbReference type="EC" id="1.2.1.41"/>
    </reaction>
</comment>
<name>A0A4Q9GX87_9BURK</name>
<evidence type="ECO:0000256" key="7">
    <source>
        <dbReference type="HAMAP-Rule" id="MF_00412"/>
    </source>
</evidence>
<feature type="domain" description="Aldehyde dehydrogenase" evidence="8">
    <location>
        <begin position="325"/>
        <end position="391"/>
    </location>
</feature>
<evidence type="ECO:0000256" key="1">
    <source>
        <dbReference type="ARBA" id="ARBA00004985"/>
    </source>
</evidence>
<dbReference type="GO" id="GO:0055129">
    <property type="term" value="P:L-proline biosynthetic process"/>
    <property type="evidence" value="ECO:0007669"/>
    <property type="project" value="UniProtKB-UniRule"/>
</dbReference>
<dbReference type="GO" id="GO:0004350">
    <property type="term" value="F:glutamate-5-semialdehyde dehydrogenase activity"/>
    <property type="evidence" value="ECO:0007669"/>
    <property type="project" value="UniProtKB-UniRule"/>
</dbReference>
<keyword evidence="2 7" id="KW-0028">Amino-acid biosynthesis</keyword>
<evidence type="ECO:0000256" key="4">
    <source>
        <dbReference type="ARBA" id="ARBA00022857"/>
    </source>
</evidence>
<dbReference type="SUPFAM" id="SSF53720">
    <property type="entry name" value="ALDH-like"/>
    <property type="match status" value="1"/>
</dbReference>
<reference evidence="9 10" key="1">
    <citation type="submission" date="2019-02" db="EMBL/GenBank/DDBJ databases">
        <title>Aquabacterium sp. strain KMB7.</title>
        <authorList>
            <person name="Chen W.-M."/>
        </authorList>
    </citation>
    <scope>NUCLEOTIDE SEQUENCE [LARGE SCALE GENOMIC DNA]</scope>
    <source>
        <strain evidence="9 10">KMB7</strain>
    </source>
</reference>
<dbReference type="PANTHER" id="PTHR11063">
    <property type="entry name" value="GLUTAMATE SEMIALDEHYDE DEHYDROGENASE"/>
    <property type="match status" value="1"/>
</dbReference>
<comment type="function">
    <text evidence="7">Catalyzes the NADPH-dependent reduction of L-glutamate 5-phosphate into L-glutamate 5-semialdehyde and phosphate. The product spontaneously undergoes cyclization to form 1-pyrroline-5-carboxylate.</text>
</comment>
<dbReference type="GO" id="GO:0005737">
    <property type="term" value="C:cytoplasm"/>
    <property type="evidence" value="ECO:0007669"/>
    <property type="project" value="UniProtKB-SubCell"/>
</dbReference>
<proteinExistence type="inferred from homology"/>
<dbReference type="InterPro" id="IPR000965">
    <property type="entry name" value="GPR_dom"/>
</dbReference>
<evidence type="ECO:0000256" key="2">
    <source>
        <dbReference type="ARBA" id="ARBA00022605"/>
    </source>
</evidence>
<dbReference type="HAMAP" id="MF_00412">
    <property type="entry name" value="ProA"/>
    <property type="match status" value="1"/>
</dbReference>
<comment type="subcellular location">
    <subcellularLocation>
        <location evidence="7">Cytoplasm</location>
    </subcellularLocation>
</comment>
<dbReference type="NCBIfam" id="TIGR00407">
    <property type="entry name" value="proA"/>
    <property type="match status" value="1"/>
</dbReference>
<dbReference type="InterPro" id="IPR016161">
    <property type="entry name" value="Ald_DH/histidinol_DH"/>
</dbReference>
<dbReference type="InterPro" id="IPR012134">
    <property type="entry name" value="Glu-5-SA_DH"/>
</dbReference>
<evidence type="ECO:0000259" key="8">
    <source>
        <dbReference type="Pfam" id="PF00171"/>
    </source>
</evidence>
<accession>A0A4Q9GX87</accession>
<dbReference type="Proteomes" id="UP000292120">
    <property type="component" value="Unassembled WGS sequence"/>
</dbReference>
<dbReference type="PIRSF" id="PIRSF000151">
    <property type="entry name" value="GPR"/>
    <property type="match status" value="1"/>
</dbReference>
<dbReference type="EC" id="1.2.1.41" evidence="7"/>
<dbReference type="UniPathway" id="UPA00098">
    <property type="reaction ID" value="UER00360"/>
</dbReference>
<dbReference type="FunFam" id="3.40.309.10:FF:000006">
    <property type="entry name" value="Gamma-glutamyl phosphate reductase"/>
    <property type="match status" value="1"/>
</dbReference>
<evidence type="ECO:0000256" key="6">
    <source>
        <dbReference type="ARBA" id="ARBA00049024"/>
    </source>
</evidence>
<keyword evidence="3 7" id="KW-0641">Proline biosynthesis</keyword>
<sequence length="435" mass="46008">MNTAAQSTDQAVDSVDAVMNRLGQAARRAATTMAAASTAAKNQALLALGAQIRASAEALKVANAQDVNAAIANGLAEPMVDRLRLTDKVIATMAESCEQVAALPDPVGEITNVRRRPTGISVGQMRVPIGVFGMIYESRPNVTIEAASLAIKSGNGCVLRGGSEAIHSNLALWKLVQAALVEAGLPSDAVQLVPTTDRAAVGRLIAMPEFVDVIIPRGGKGLIERISNEARVPVIKHLDGNCHTYVDEAVDLALAVKVTDNAKTQKYSPCNATESLLVHVAQASAFLPLIGKVFADKGVEMRCDARAKAILADVPGAKVVDATEQDWFEEYLAPVIAVKVVDSLDEAIAHINRYGSHHTDSILTTNHPNGMRFIREVDSASVMINASTRFADGFEYGLGAEIGISTDKFHARGPVGLEGLTSMKFVVLGQGEVRT</sequence>
<dbReference type="OrthoDB" id="9809970at2"/>
<dbReference type="Pfam" id="PF00171">
    <property type="entry name" value="Aldedh"/>
    <property type="match status" value="2"/>
</dbReference>
<evidence type="ECO:0000256" key="3">
    <source>
        <dbReference type="ARBA" id="ARBA00022650"/>
    </source>
</evidence>
<organism evidence="9 10">
    <name type="scientific">Aquabacterium lacunae</name>
    <dbReference type="NCBI Taxonomy" id="2528630"/>
    <lineage>
        <taxon>Bacteria</taxon>
        <taxon>Pseudomonadati</taxon>
        <taxon>Pseudomonadota</taxon>
        <taxon>Betaproteobacteria</taxon>
        <taxon>Burkholderiales</taxon>
        <taxon>Aquabacterium</taxon>
    </lineage>
</organism>
<feature type="domain" description="Aldehyde dehydrogenase" evidence="8">
    <location>
        <begin position="19"/>
        <end position="288"/>
    </location>
</feature>
<keyword evidence="4 7" id="KW-0521">NADP</keyword>
<dbReference type="CDD" id="cd07079">
    <property type="entry name" value="ALDH_F18-19_ProA-GPR"/>
    <property type="match status" value="1"/>
</dbReference>
<dbReference type="AlphaFoldDB" id="A0A4Q9GX87"/>
<comment type="caution">
    <text evidence="9">The sequence shown here is derived from an EMBL/GenBank/DDBJ whole genome shotgun (WGS) entry which is preliminary data.</text>
</comment>
<protein>
    <recommendedName>
        <fullName evidence="7">Gamma-glutamyl phosphate reductase</fullName>
        <shortName evidence="7">GPR</shortName>
        <ecNumber evidence="7">1.2.1.41</ecNumber>
    </recommendedName>
    <alternativeName>
        <fullName evidence="7">Glutamate-5-semialdehyde dehydrogenase</fullName>
    </alternativeName>
    <alternativeName>
        <fullName evidence="7">Glutamyl-gamma-semialdehyde dehydrogenase</fullName>
        <shortName evidence="7">GSA dehydrogenase</shortName>
    </alternativeName>
</protein>
<dbReference type="PANTHER" id="PTHR11063:SF8">
    <property type="entry name" value="DELTA-1-PYRROLINE-5-CARBOXYLATE SYNTHASE"/>
    <property type="match status" value="1"/>
</dbReference>
<comment type="pathway">
    <text evidence="1 7">Amino-acid biosynthesis; L-proline biosynthesis; L-glutamate 5-semialdehyde from L-glutamate: step 2/2.</text>
</comment>
<dbReference type="EMBL" id="SIXI01000004">
    <property type="protein sequence ID" value="TBO30213.1"/>
    <property type="molecule type" value="Genomic_DNA"/>
</dbReference>
<dbReference type="Gene3D" id="3.40.309.10">
    <property type="entry name" value="Aldehyde Dehydrogenase, Chain A, domain 2"/>
    <property type="match status" value="1"/>
</dbReference>
<evidence type="ECO:0000313" key="10">
    <source>
        <dbReference type="Proteomes" id="UP000292120"/>
    </source>
</evidence>
<keyword evidence="7" id="KW-0963">Cytoplasm</keyword>
<dbReference type="InterPro" id="IPR015590">
    <property type="entry name" value="Aldehyde_DH_dom"/>
</dbReference>